<keyword evidence="2" id="KW-1185">Reference proteome</keyword>
<protein>
    <submittedName>
        <fullName evidence="1">Uncharacterized protein</fullName>
    </submittedName>
</protein>
<evidence type="ECO:0000313" key="1">
    <source>
        <dbReference type="EMBL" id="CAE8614317.1"/>
    </source>
</evidence>
<reference evidence="1" key="1">
    <citation type="submission" date="2021-02" db="EMBL/GenBank/DDBJ databases">
        <authorList>
            <person name="Dougan E. K."/>
            <person name="Rhodes N."/>
            <person name="Thang M."/>
            <person name="Chan C."/>
        </authorList>
    </citation>
    <scope>NUCLEOTIDE SEQUENCE</scope>
</reference>
<sequence length="346" mass="36835">MQLELRNHAELTERQEALLFKLEEVPSAPPPLAGQRRARALRQCFPNPAAGNSEVADSPSGSVLVPLLHVESPEQAARRAVQAFSAGVHGIWLVNSGHTHLPATAALEPRRVQRIELQAAPKTTKTLRGSSAKTAEAVASPEQQAGLAQLQALQACFAAVRERFPDRWVGLVVPQLSPLQVFGWVAKNCASADGIWLQELSVGPAEIEWEGIASEDQPALRAVRLSRWLSVHEQSDLTSVRRARQSGGWLGLVFGPAAADSSQLVHNEQDDDVMGDACQALLRYWSQLVASACDVVVTSCPASGPGPGCASAKLRAMAPGRPLALHCSGHRGSAASDHSAHAMDAN</sequence>
<accession>A0A813FQ17</accession>
<proteinExistence type="predicted"/>
<evidence type="ECO:0000313" key="2">
    <source>
        <dbReference type="Proteomes" id="UP000654075"/>
    </source>
</evidence>
<dbReference type="Proteomes" id="UP000654075">
    <property type="component" value="Unassembled WGS sequence"/>
</dbReference>
<organism evidence="1 2">
    <name type="scientific">Polarella glacialis</name>
    <name type="common">Dinoflagellate</name>
    <dbReference type="NCBI Taxonomy" id="89957"/>
    <lineage>
        <taxon>Eukaryota</taxon>
        <taxon>Sar</taxon>
        <taxon>Alveolata</taxon>
        <taxon>Dinophyceae</taxon>
        <taxon>Suessiales</taxon>
        <taxon>Suessiaceae</taxon>
        <taxon>Polarella</taxon>
    </lineage>
</organism>
<name>A0A813FQ17_POLGL</name>
<gene>
    <name evidence="1" type="ORF">PGLA1383_LOCUS32044</name>
</gene>
<comment type="caution">
    <text evidence="1">The sequence shown here is derived from an EMBL/GenBank/DDBJ whole genome shotgun (WGS) entry which is preliminary data.</text>
</comment>
<dbReference type="EMBL" id="CAJNNV010025405">
    <property type="protein sequence ID" value="CAE8614317.1"/>
    <property type="molecule type" value="Genomic_DNA"/>
</dbReference>
<dbReference type="AlphaFoldDB" id="A0A813FQ17"/>